<accession>A0A0K0EPZ1</accession>
<feature type="signal peptide" evidence="2">
    <location>
        <begin position="1"/>
        <end position="21"/>
    </location>
</feature>
<evidence type="ECO:0000256" key="2">
    <source>
        <dbReference type="SAM" id="SignalP"/>
    </source>
</evidence>
<feature type="region of interest" description="Disordered" evidence="1">
    <location>
        <begin position="215"/>
        <end position="248"/>
    </location>
</feature>
<protein>
    <submittedName>
        <fullName evidence="5 6">DUF3456 domain-containing protein</fullName>
    </submittedName>
</protein>
<dbReference type="Pfam" id="PF11938">
    <property type="entry name" value="DUF3456"/>
    <property type="match status" value="1"/>
</dbReference>
<evidence type="ECO:0000259" key="3">
    <source>
        <dbReference type="Pfam" id="PF11938"/>
    </source>
</evidence>
<dbReference type="InterPro" id="IPR021852">
    <property type="entry name" value="DUF3456"/>
</dbReference>
<evidence type="ECO:0000313" key="4">
    <source>
        <dbReference type="Proteomes" id="UP000035681"/>
    </source>
</evidence>
<evidence type="ECO:0000313" key="5">
    <source>
        <dbReference type="WBParaSite" id="SSTP_0001152000.1"/>
    </source>
</evidence>
<dbReference type="AlphaFoldDB" id="A0A0K0EPZ1"/>
<evidence type="ECO:0000256" key="1">
    <source>
        <dbReference type="SAM" id="MobiDB-lite"/>
    </source>
</evidence>
<organism evidence="5">
    <name type="scientific">Strongyloides stercoralis</name>
    <name type="common">Threadworm</name>
    <dbReference type="NCBI Taxonomy" id="6248"/>
    <lineage>
        <taxon>Eukaryota</taxon>
        <taxon>Metazoa</taxon>
        <taxon>Ecdysozoa</taxon>
        <taxon>Nematoda</taxon>
        <taxon>Chromadorea</taxon>
        <taxon>Rhabditida</taxon>
        <taxon>Tylenchina</taxon>
        <taxon>Panagrolaimomorpha</taxon>
        <taxon>Strongyloidoidea</taxon>
        <taxon>Strongyloididae</taxon>
        <taxon>Strongyloides</taxon>
    </lineage>
</organism>
<proteinExistence type="predicted"/>
<keyword evidence="2" id="KW-0732">Signal</keyword>
<feature type="chain" id="PRO_5005328598" evidence="2">
    <location>
        <begin position="22"/>
        <end position="248"/>
    </location>
</feature>
<name>A0A0K0EPZ1_STRER</name>
<keyword evidence="4" id="KW-1185">Reference proteome</keyword>
<dbReference type="WBParaSite" id="TCONS_00000486.p1">
    <property type="protein sequence ID" value="TCONS_00000486.p1"/>
    <property type="gene ID" value="XLOC_000492"/>
</dbReference>
<reference evidence="5" key="1">
    <citation type="submission" date="2015-08" db="UniProtKB">
        <authorList>
            <consortium name="WormBaseParasite"/>
        </authorList>
    </citation>
    <scope>IDENTIFICATION</scope>
</reference>
<feature type="domain" description="DUF3456" evidence="3">
    <location>
        <begin position="30"/>
        <end position="155"/>
    </location>
</feature>
<evidence type="ECO:0000313" key="6">
    <source>
        <dbReference type="WBParaSite" id="TCONS_00000486.p1"/>
    </source>
</evidence>
<dbReference type="WBParaSite" id="SSTP_0001152000.1">
    <property type="protein sequence ID" value="SSTP_0001152000.1"/>
    <property type="gene ID" value="SSTP_0001152000"/>
</dbReference>
<sequence>MKSFFLSILILSSITKAYVNSIEIEATNYKCDICNLIIKEAFHQQTMAQKDTYEYKIKGFHSTEEKDIGFEAIDAVKSEMYLENLMSFVCGEAYFYALFKDANATDDLYRYLPIGFVGDRYQFIKNSTIQLQNDCFEMVDDFRDELIAFFKKDHIFPVMEWCHLTKGFCQKNETMDFKAYSIRRNESDLNGMEEVFEVKIKDHDLEDINNLIDENDNSFGAGNNYEKKDEDKNKSSEKIEESIIKKEL</sequence>
<dbReference type="Proteomes" id="UP000035681">
    <property type="component" value="Unplaced"/>
</dbReference>
<feature type="compositionally biased region" description="Basic and acidic residues" evidence="1">
    <location>
        <begin position="225"/>
        <end position="248"/>
    </location>
</feature>